<dbReference type="SMART" id="SM00237">
    <property type="entry name" value="Calx_beta"/>
    <property type="match status" value="1"/>
</dbReference>
<name>X1H247_9ZZZZ</name>
<evidence type="ECO:0000256" key="1">
    <source>
        <dbReference type="ARBA" id="ARBA00022729"/>
    </source>
</evidence>
<dbReference type="PANTHER" id="PTHR11878:SF65">
    <property type="entry name" value="NA_CA-EXCHANGE PROTEIN, ISOFORM G"/>
    <property type="match status" value="1"/>
</dbReference>
<dbReference type="PANTHER" id="PTHR11878">
    <property type="entry name" value="SODIUM/CALCIUM EXCHANGER"/>
    <property type="match status" value="1"/>
</dbReference>
<dbReference type="InterPro" id="IPR051171">
    <property type="entry name" value="CaCA"/>
</dbReference>
<gene>
    <name evidence="7" type="ORF">S03H2_39752</name>
</gene>
<dbReference type="SUPFAM" id="SSF141072">
    <property type="entry name" value="CalX-like"/>
    <property type="match status" value="1"/>
</dbReference>
<accession>X1H247</accession>
<evidence type="ECO:0000259" key="6">
    <source>
        <dbReference type="SMART" id="SM00237"/>
    </source>
</evidence>
<feature type="transmembrane region" description="Helical" evidence="5">
    <location>
        <begin position="199"/>
        <end position="220"/>
    </location>
</feature>
<dbReference type="GO" id="GO:0098794">
    <property type="term" value="C:postsynapse"/>
    <property type="evidence" value="ECO:0007669"/>
    <property type="project" value="TreeGrafter"/>
</dbReference>
<feature type="non-terminal residue" evidence="7">
    <location>
        <position position="1"/>
    </location>
</feature>
<reference evidence="7" key="1">
    <citation type="journal article" date="2014" name="Front. Microbiol.">
        <title>High frequency of phylogenetically diverse reductive dehalogenase-homologous genes in deep subseafloor sedimentary metagenomes.</title>
        <authorList>
            <person name="Kawai M."/>
            <person name="Futagami T."/>
            <person name="Toyoda A."/>
            <person name="Takaki Y."/>
            <person name="Nishi S."/>
            <person name="Hori S."/>
            <person name="Arai W."/>
            <person name="Tsubouchi T."/>
            <person name="Morono Y."/>
            <person name="Uchiyama I."/>
            <person name="Ito T."/>
            <person name="Fujiyama A."/>
            <person name="Inagaki F."/>
            <person name="Takami H."/>
        </authorList>
    </citation>
    <scope>NUCLEOTIDE SEQUENCE</scope>
    <source>
        <strain evidence="7">Expedition CK06-06</strain>
    </source>
</reference>
<dbReference type="InterPro" id="IPR003644">
    <property type="entry name" value="Calx_beta"/>
</dbReference>
<keyword evidence="5" id="KW-0472">Membrane</keyword>
<keyword evidence="4" id="KW-0406">Ion transport</keyword>
<dbReference type="GO" id="GO:0007154">
    <property type="term" value="P:cell communication"/>
    <property type="evidence" value="ECO:0007669"/>
    <property type="project" value="InterPro"/>
</dbReference>
<dbReference type="GO" id="GO:0098703">
    <property type="term" value="P:calcium ion import across plasma membrane"/>
    <property type="evidence" value="ECO:0007669"/>
    <property type="project" value="TreeGrafter"/>
</dbReference>
<dbReference type="Pfam" id="PF03160">
    <property type="entry name" value="Calx-beta"/>
    <property type="match status" value="1"/>
</dbReference>
<feature type="transmembrane region" description="Helical" evidence="5">
    <location>
        <begin position="153"/>
        <end position="173"/>
    </location>
</feature>
<dbReference type="EMBL" id="BARU01024604">
    <property type="protein sequence ID" value="GAH51175.1"/>
    <property type="molecule type" value="Genomic_DNA"/>
</dbReference>
<evidence type="ECO:0000256" key="2">
    <source>
        <dbReference type="ARBA" id="ARBA00022737"/>
    </source>
</evidence>
<dbReference type="GO" id="GO:0042383">
    <property type="term" value="C:sarcolemma"/>
    <property type="evidence" value="ECO:0007669"/>
    <property type="project" value="TreeGrafter"/>
</dbReference>
<sequence length="221" mass="23603">TAIVARDVAQVEGAGQSVTFNVYLTKACDKPVTVAYATQAGTAEEDKDYQGAKGTLVFATGETHKDITVDLLADDDSKEDKKEAFFLTLKGPEGIGVKNSYVISSGPAAAVARIVDAGKDTPEDREQIAALAAEALKTPDAGSKYVTNYIHEFHFLGAVFVLLIGLMVVIGAVKPRETPWIQEDVKAIDMTPWKHAGKACIVLALIVLAIYAIFADFSVLK</sequence>
<evidence type="ECO:0000313" key="7">
    <source>
        <dbReference type="EMBL" id="GAH51175.1"/>
    </source>
</evidence>
<proteinExistence type="predicted"/>
<dbReference type="InterPro" id="IPR038081">
    <property type="entry name" value="CalX-like_sf"/>
</dbReference>
<keyword evidence="4" id="KW-0813">Transport</keyword>
<feature type="domain" description="Calx-beta" evidence="6">
    <location>
        <begin position="1"/>
        <end position="90"/>
    </location>
</feature>
<evidence type="ECO:0000256" key="3">
    <source>
        <dbReference type="ARBA" id="ARBA00022837"/>
    </source>
</evidence>
<keyword evidence="5" id="KW-0812">Transmembrane</keyword>
<keyword evidence="1" id="KW-0732">Signal</keyword>
<evidence type="ECO:0000256" key="4">
    <source>
        <dbReference type="ARBA" id="ARBA00023065"/>
    </source>
</evidence>
<dbReference type="AlphaFoldDB" id="X1H247"/>
<dbReference type="Gene3D" id="2.60.40.2030">
    <property type="match status" value="1"/>
</dbReference>
<keyword evidence="3" id="KW-0106">Calcium</keyword>
<protein>
    <recommendedName>
        <fullName evidence="6">Calx-beta domain-containing protein</fullName>
    </recommendedName>
</protein>
<keyword evidence="2" id="KW-0677">Repeat</keyword>
<dbReference type="GO" id="GO:0005432">
    <property type="term" value="F:calcium:sodium antiporter activity"/>
    <property type="evidence" value="ECO:0007669"/>
    <property type="project" value="TreeGrafter"/>
</dbReference>
<evidence type="ECO:0000256" key="5">
    <source>
        <dbReference type="SAM" id="Phobius"/>
    </source>
</evidence>
<keyword evidence="5" id="KW-1133">Transmembrane helix</keyword>
<dbReference type="GO" id="GO:0030424">
    <property type="term" value="C:axon"/>
    <property type="evidence" value="ECO:0007669"/>
    <property type="project" value="TreeGrafter"/>
</dbReference>
<organism evidence="7">
    <name type="scientific">marine sediment metagenome</name>
    <dbReference type="NCBI Taxonomy" id="412755"/>
    <lineage>
        <taxon>unclassified sequences</taxon>
        <taxon>metagenomes</taxon>
        <taxon>ecological metagenomes</taxon>
    </lineage>
</organism>
<comment type="caution">
    <text evidence="7">The sequence shown here is derived from an EMBL/GenBank/DDBJ whole genome shotgun (WGS) entry which is preliminary data.</text>
</comment>